<protein>
    <submittedName>
        <fullName evidence="6">TlpA family protein disulfide reductase</fullName>
    </submittedName>
</protein>
<evidence type="ECO:0000256" key="1">
    <source>
        <dbReference type="ARBA" id="ARBA00004196"/>
    </source>
</evidence>
<dbReference type="OrthoDB" id="9815205at2"/>
<keyword evidence="7" id="KW-1185">Reference proteome</keyword>
<dbReference type="KEGG" id="mrub:DEO27_003415"/>
<keyword evidence="4" id="KW-0676">Redox-active center</keyword>
<dbReference type="Proteomes" id="UP000251402">
    <property type="component" value="Chromosome"/>
</dbReference>
<proteinExistence type="predicted"/>
<dbReference type="InterPro" id="IPR036249">
    <property type="entry name" value="Thioredoxin-like_sf"/>
</dbReference>
<evidence type="ECO:0000256" key="2">
    <source>
        <dbReference type="ARBA" id="ARBA00022748"/>
    </source>
</evidence>
<dbReference type="GO" id="GO:0030313">
    <property type="term" value="C:cell envelope"/>
    <property type="evidence" value="ECO:0007669"/>
    <property type="project" value="UniProtKB-SubCell"/>
</dbReference>
<dbReference type="SUPFAM" id="SSF52833">
    <property type="entry name" value="Thioredoxin-like"/>
    <property type="match status" value="1"/>
</dbReference>
<dbReference type="EMBL" id="CP043450">
    <property type="protein sequence ID" value="QEM09102.1"/>
    <property type="molecule type" value="Genomic_DNA"/>
</dbReference>
<dbReference type="CDD" id="cd02966">
    <property type="entry name" value="TlpA_like_family"/>
    <property type="match status" value="1"/>
</dbReference>
<name>A0A5C1HT92_9SPHI</name>
<dbReference type="InterPro" id="IPR050553">
    <property type="entry name" value="Thioredoxin_ResA/DsbE_sf"/>
</dbReference>
<keyword evidence="3" id="KW-1015">Disulfide bond</keyword>
<dbReference type="PANTHER" id="PTHR42852:SF6">
    <property type="entry name" value="THIOL:DISULFIDE INTERCHANGE PROTEIN DSBE"/>
    <property type="match status" value="1"/>
</dbReference>
<dbReference type="InterPro" id="IPR000866">
    <property type="entry name" value="AhpC/TSA"/>
</dbReference>
<feature type="domain" description="Thioredoxin" evidence="5">
    <location>
        <begin position="326"/>
        <end position="465"/>
    </location>
</feature>
<dbReference type="RefSeq" id="WP_112569743.1">
    <property type="nucleotide sequence ID" value="NZ_CP043450.1"/>
</dbReference>
<evidence type="ECO:0000256" key="4">
    <source>
        <dbReference type="ARBA" id="ARBA00023284"/>
    </source>
</evidence>
<dbReference type="PANTHER" id="PTHR42852">
    <property type="entry name" value="THIOL:DISULFIDE INTERCHANGE PROTEIN DSBE"/>
    <property type="match status" value="1"/>
</dbReference>
<dbReference type="InterPro" id="IPR017937">
    <property type="entry name" value="Thioredoxin_CS"/>
</dbReference>
<dbReference type="PROSITE" id="PS51352">
    <property type="entry name" value="THIOREDOXIN_2"/>
    <property type="match status" value="1"/>
</dbReference>
<dbReference type="Gene3D" id="3.40.30.10">
    <property type="entry name" value="Glutaredoxin"/>
    <property type="match status" value="1"/>
</dbReference>
<sequence>MKKITFLIFIWFFTCVQLFATEDRVRIIGQADFLKDGDTIAVTVSPYAGRLNELKSSFAAPAKGSRFTLEIPDDDQPRFVLVRFNKPGKAELGPLLIFPGDDLDFGIRKAETLFKGPSAKRFEVQQQLAVLSARCKQEFKTVYAPEGLASSFSRIDSCTEVCQRLLEKSKSGIGRSAWEWLCNEAMAEAVTSKLGYMTYTCLNKPGAIQDRYITALRKYGRPFNSYPSFLAADSLDRPSSKFAVEMIYRQYLVDSCILTRRKFSLHDCYLYESRHFRGAMREQLVMELFMLKRNSPEISAADIEDALSYVSNSAFRQVLEKIMARSTAGAVAPDFELKDENDRLVKLSDFRGKVVILDFWFTGCGACKALAPALDALEKKYANRPVVFLSVSIDKSREQWLRTLKTNQYTSPLAVKLYTEGRGDQHQVIKDYDVHGFPTIIIVDKEGRLGPKPELDDEGLSRVIEGYL</sequence>
<dbReference type="AlphaFoldDB" id="A0A5C1HT92"/>
<evidence type="ECO:0000313" key="6">
    <source>
        <dbReference type="EMBL" id="QEM09102.1"/>
    </source>
</evidence>
<accession>A0A5C1HT92</accession>
<keyword evidence="2" id="KW-0201">Cytochrome c-type biogenesis</keyword>
<evidence type="ECO:0000313" key="7">
    <source>
        <dbReference type="Proteomes" id="UP000251402"/>
    </source>
</evidence>
<gene>
    <name evidence="6" type="ORF">DEO27_003415</name>
</gene>
<evidence type="ECO:0000259" key="5">
    <source>
        <dbReference type="PROSITE" id="PS51352"/>
    </source>
</evidence>
<dbReference type="GO" id="GO:0016209">
    <property type="term" value="F:antioxidant activity"/>
    <property type="evidence" value="ECO:0007669"/>
    <property type="project" value="InterPro"/>
</dbReference>
<dbReference type="InterPro" id="IPR013766">
    <property type="entry name" value="Thioredoxin_domain"/>
</dbReference>
<dbReference type="GO" id="GO:0017004">
    <property type="term" value="P:cytochrome complex assembly"/>
    <property type="evidence" value="ECO:0007669"/>
    <property type="project" value="UniProtKB-KW"/>
</dbReference>
<dbReference type="Pfam" id="PF00578">
    <property type="entry name" value="AhpC-TSA"/>
    <property type="match status" value="1"/>
</dbReference>
<dbReference type="GO" id="GO:0016491">
    <property type="term" value="F:oxidoreductase activity"/>
    <property type="evidence" value="ECO:0007669"/>
    <property type="project" value="InterPro"/>
</dbReference>
<comment type="subcellular location">
    <subcellularLocation>
        <location evidence="1">Cell envelope</location>
    </subcellularLocation>
</comment>
<dbReference type="PROSITE" id="PS00194">
    <property type="entry name" value="THIOREDOXIN_1"/>
    <property type="match status" value="1"/>
</dbReference>
<organism evidence="6 7">
    <name type="scientific">Mucilaginibacter rubeus</name>
    <dbReference type="NCBI Taxonomy" id="2027860"/>
    <lineage>
        <taxon>Bacteria</taxon>
        <taxon>Pseudomonadati</taxon>
        <taxon>Bacteroidota</taxon>
        <taxon>Sphingobacteriia</taxon>
        <taxon>Sphingobacteriales</taxon>
        <taxon>Sphingobacteriaceae</taxon>
        <taxon>Mucilaginibacter</taxon>
    </lineage>
</organism>
<reference evidence="6" key="1">
    <citation type="submission" date="2019-08" db="EMBL/GenBank/DDBJ databases">
        <title>Comparative genome analysis confer to the adaptation heavy metal polluted environment.</title>
        <authorList>
            <person name="Li Y."/>
        </authorList>
    </citation>
    <scope>NUCLEOTIDE SEQUENCE [LARGE SCALE GENOMIC DNA]</scope>
    <source>
        <strain evidence="6">P1</strain>
    </source>
</reference>
<evidence type="ECO:0000256" key="3">
    <source>
        <dbReference type="ARBA" id="ARBA00023157"/>
    </source>
</evidence>